<dbReference type="EMBL" id="FOGG01000001">
    <property type="protein sequence ID" value="SEQ75727.1"/>
    <property type="molecule type" value="Genomic_DNA"/>
</dbReference>
<dbReference type="SUPFAM" id="SSF49464">
    <property type="entry name" value="Carboxypeptidase regulatory domain-like"/>
    <property type="match status" value="1"/>
</dbReference>
<reference evidence="10 11" key="1">
    <citation type="submission" date="2016-10" db="EMBL/GenBank/DDBJ databases">
        <authorList>
            <person name="de Groot N.N."/>
        </authorList>
    </citation>
    <scope>NUCLEOTIDE SEQUENCE [LARGE SCALE GENOMIC DNA]</scope>
    <source>
        <strain evidence="10 11">DSM 18610</strain>
    </source>
</reference>
<dbReference type="Proteomes" id="UP000199572">
    <property type="component" value="Unassembled WGS sequence"/>
</dbReference>
<dbReference type="Gene3D" id="2.60.40.1120">
    <property type="entry name" value="Carboxypeptidase-like, regulatory domain"/>
    <property type="match status" value="1"/>
</dbReference>
<dbReference type="Pfam" id="PF07715">
    <property type="entry name" value="Plug"/>
    <property type="match status" value="1"/>
</dbReference>
<keyword evidence="3 7" id="KW-1134">Transmembrane beta strand</keyword>
<sequence length="990" mass="107862">MKKLLQSLFILLFVASTAMAQDRTITGTVTSSDDKLPMPGVSVRVTGTQIGSVTDANGKYSVKVPSGSKTLEFSFIGYLVKTQTLNATNTLNVTLESDSKTLSDVVVVGYGQQSKILSTQTTATVKSESFKNMPIQTPQQALQGQAAGVNMINSSGVLGSEAQITIRGGGSISAIGRPLYVIDGVPLNSNGGQYSQTQGGSAALNPLINVSPNDIESMTVLKDAAAVAIYGSRGANGVILITTKKGAAGKTRINADYQNGFSSPTATEEMMSADQFRQFRTDYLRANNLTVPTYPTASYNWIDAVVRTGKFNTVNLNATGGDEKTKFYIGGTYSDESGYTIGNNLKRLSGRLNLDHKISDKFTVGLNYNLSHIDMDRIGAENNTYAPLTAGYLQLPYVTPFGPDGKFQNTGFVANVVAIAETGINKNYSDRSTGNAFLEYNVIPGLKLKTDWGIDNYGVDEKYRETDLLTPGGYAYRTHYTDNKWVNNNTLNYDKTFGKHTIGVLAGYSFETSKLTQMMVEGSGFVSDDLPNVGSASTPITASEEVFEWALQSLLGRFNYDYDKKYLFEASFRRDGSSRFGANKKYGNFYAVSGGWLISNEAFFNKDNGIAQNLKLTASYGTAGNDNIGFNGYIGTFASGSNYLGEAGLTPNVVPNPDLSWEETAQLDIGLSARLFKAIDVQLNFYNKNTTGALLAVPYPYTTGYATANRNVGKMRNRGFEIGINSDNIVGRDFTWRTSFNIGFNKNTIIDLPANPDEDGRNFLTGSAVQRAITGYSKNSFYLIRYNGINPQTGNAEWLKKDGTPTTTPLASDRVIVGKGNPDFSGGITNTFTYKNFDLSAFFNFSYGNDVYLDGLQFADNFGSGSYNKSVKMLDYWKQPGDNAFAPGLTSPTRTTYQQVSTKQLLNGSYMRLKTLSVGYSFPKEFLQKSKVFSSLRLYFQGQNIWTIKDKDFRGDPEISADGSSNLVLGQSFFALPQAKTFTFGVNIGL</sequence>
<name>A0A1H9IMJ2_9SPHI</name>
<evidence type="ECO:0000256" key="8">
    <source>
        <dbReference type="SAM" id="SignalP"/>
    </source>
</evidence>
<feature type="chain" id="PRO_5011675048" evidence="8">
    <location>
        <begin position="21"/>
        <end position="990"/>
    </location>
</feature>
<gene>
    <name evidence="10" type="ORF">SAMN04488023_10112</name>
</gene>
<evidence type="ECO:0000256" key="4">
    <source>
        <dbReference type="ARBA" id="ARBA00022692"/>
    </source>
</evidence>
<feature type="domain" description="TonB-dependent receptor plug" evidence="9">
    <location>
        <begin position="118"/>
        <end position="238"/>
    </location>
</feature>
<evidence type="ECO:0000256" key="2">
    <source>
        <dbReference type="ARBA" id="ARBA00022448"/>
    </source>
</evidence>
<dbReference type="RefSeq" id="WP_090879457.1">
    <property type="nucleotide sequence ID" value="NZ_FOGG01000001.1"/>
</dbReference>
<dbReference type="GO" id="GO:0009279">
    <property type="term" value="C:cell outer membrane"/>
    <property type="evidence" value="ECO:0007669"/>
    <property type="project" value="UniProtKB-SubCell"/>
</dbReference>
<dbReference type="Gene3D" id="2.170.130.10">
    <property type="entry name" value="TonB-dependent receptor, plug domain"/>
    <property type="match status" value="1"/>
</dbReference>
<evidence type="ECO:0000256" key="6">
    <source>
        <dbReference type="ARBA" id="ARBA00023237"/>
    </source>
</evidence>
<comment type="similarity">
    <text evidence="7">Belongs to the TonB-dependent receptor family.</text>
</comment>
<evidence type="ECO:0000313" key="10">
    <source>
        <dbReference type="EMBL" id="SEQ75727.1"/>
    </source>
</evidence>
<dbReference type="OrthoDB" id="9768177at2"/>
<accession>A0A1H9IMJ2</accession>
<proteinExistence type="inferred from homology"/>
<keyword evidence="5 7" id="KW-0472">Membrane</keyword>
<evidence type="ECO:0000256" key="3">
    <source>
        <dbReference type="ARBA" id="ARBA00022452"/>
    </source>
</evidence>
<feature type="signal peptide" evidence="8">
    <location>
        <begin position="1"/>
        <end position="20"/>
    </location>
</feature>
<evidence type="ECO:0000259" key="9">
    <source>
        <dbReference type="Pfam" id="PF07715"/>
    </source>
</evidence>
<dbReference type="InterPro" id="IPR037066">
    <property type="entry name" value="Plug_dom_sf"/>
</dbReference>
<dbReference type="SUPFAM" id="SSF56935">
    <property type="entry name" value="Porins"/>
    <property type="match status" value="1"/>
</dbReference>
<keyword evidence="4 7" id="KW-0812">Transmembrane</keyword>
<dbReference type="InterPro" id="IPR039426">
    <property type="entry name" value="TonB-dep_rcpt-like"/>
</dbReference>
<organism evidence="10 11">
    <name type="scientific">Pedobacter rhizosphaerae</name>
    <dbReference type="NCBI Taxonomy" id="390241"/>
    <lineage>
        <taxon>Bacteria</taxon>
        <taxon>Pseudomonadati</taxon>
        <taxon>Bacteroidota</taxon>
        <taxon>Sphingobacteriia</taxon>
        <taxon>Sphingobacteriales</taxon>
        <taxon>Sphingobacteriaceae</taxon>
        <taxon>Pedobacter</taxon>
    </lineage>
</organism>
<keyword evidence="2 7" id="KW-0813">Transport</keyword>
<dbReference type="Gene3D" id="2.40.170.20">
    <property type="entry name" value="TonB-dependent receptor, beta-barrel domain"/>
    <property type="match status" value="1"/>
</dbReference>
<comment type="subcellular location">
    <subcellularLocation>
        <location evidence="1 7">Cell outer membrane</location>
        <topology evidence="1 7">Multi-pass membrane protein</topology>
    </subcellularLocation>
</comment>
<dbReference type="InterPro" id="IPR036942">
    <property type="entry name" value="Beta-barrel_TonB_sf"/>
</dbReference>
<dbReference type="NCBIfam" id="TIGR04056">
    <property type="entry name" value="OMP_RagA_SusC"/>
    <property type="match status" value="1"/>
</dbReference>
<evidence type="ECO:0000313" key="11">
    <source>
        <dbReference type="Proteomes" id="UP000199572"/>
    </source>
</evidence>
<keyword evidence="8" id="KW-0732">Signal</keyword>
<dbReference type="PROSITE" id="PS52016">
    <property type="entry name" value="TONB_DEPENDENT_REC_3"/>
    <property type="match status" value="1"/>
</dbReference>
<keyword evidence="6 7" id="KW-0998">Cell outer membrane</keyword>
<dbReference type="STRING" id="390241.SAMN04488023_10112"/>
<protein>
    <submittedName>
        <fullName evidence="10">TonB-linked outer membrane protein, SusC/RagA family</fullName>
    </submittedName>
</protein>
<dbReference type="InterPro" id="IPR023996">
    <property type="entry name" value="TonB-dep_OMP_SusC/RagA"/>
</dbReference>
<dbReference type="InterPro" id="IPR023997">
    <property type="entry name" value="TonB-dep_OMP_SusC/RagA_CS"/>
</dbReference>
<evidence type="ECO:0000256" key="1">
    <source>
        <dbReference type="ARBA" id="ARBA00004571"/>
    </source>
</evidence>
<keyword evidence="11" id="KW-1185">Reference proteome</keyword>
<dbReference type="AlphaFoldDB" id="A0A1H9IMJ2"/>
<dbReference type="NCBIfam" id="TIGR04057">
    <property type="entry name" value="SusC_RagA_signa"/>
    <property type="match status" value="1"/>
</dbReference>
<dbReference type="Pfam" id="PF13715">
    <property type="entry name" value="CarbopepD_reg_2"/>
    <property type="match status" value="1"/>
</dbReference>
<evidence type="ECO:0000256" key="5">
    <source>
        <dbReference type="ARBA" id="ARBA00023136"/>
    </source>
</evidence>
<dbReference type="InterPro" id="IPR008969">
    <property type="entry name" value="CarboxyPept-like_regulatory"/>
</dbReference>
<dbReference type="InterPro" id="IPR012910">
    <property type="entry name" value="Plug_dom"/>
</dbReference>
<evidence type="ECO:0000256" key="7">
    <source>
        <dbReference type="PROSITE-ProRule" id="PRU01360"/>
    </source>
</evidence>